<evidence type="ECO:0000313" key="1">
    <source>
        <dbReference type="EMBL" id="MFD2138771.1"/>
    </source>
</evidence>
<gene>
    <name evidence="1" type="ORF">ACFSNC_00015</name>
</gene>
<comment type="caution">
    <text evidence="1">The sequence shown here is derived from an EMBL/GenBank/DDBJ whole genome shotgun (WGS) entry which is preliminary data.</text>
</comment>
<reference evidence="2" key="1">
    <citation type="journal article" date="2019" name="Int. J. Syst. Evol. Microbiol.">
        <title>The Global Catalogue of Microorganisms (GCM) 10K type strain sequencing project: providing services to taxonomists for standard genome sequencing and annotation.</title>
        <authorList>
            <consortium name="The Broad Institute Genomics Platform"/>
            <consortium name="The Broad Institute Genome Sequencing Center for Infectious Disease"/>
            <person name="Wu L."/>
            <person name="Ma J."/>
        </authorList>
    </citation>
    <scope>NUCLEOTIDE SEQUENCE [LARGE SCALE GENOMIC DNA]</scope>
    <source>
        <strain evidence="2">CCM 7435</strain>
    </source>
</reference>
<organism evidence="1 2">
    <name type="scientific">Ancylobacter oerskovii</name>
    <dbReference type="NCBI Taxonomy" id="459519"/>
    <lineage>
        <taxon>Bacteria</taxon>
        <taxon>Pseudomonadati</taxon>
        <taxon>Pseudomonadota</taxon>
        <taxon>Alphaproteobacteria</taxon>
        <taxon>Hyphomicrobiales</taxon>
        <taxon>Xanthobacteraceae</taxon>
        <taxon>Ancylobacter</taxon>
    </lineage>
</organism>
<protein>
    <submittedName>
        <fullName evidence="1">Phage portal protein</fullName>
    </submittedName>
</protein>
<dbReference type="Proteomes" id="UP001597299">
    <property type="component" value="Unassembled WGS sequence"/>
</dbReference>
<dbReference type="Pfam" id="PF05136">
    <property type="entry name" value="Phage_portal_2"/>
    <property type="match status" value="2"/>
</dbReference>
<sequence>MGMNIVRALQSIFKRAAPVEAGSHGPRWAHGKVLRAPAQEATRRRQLAADRAAWLAMNDATAASIIDRWASNLVSDGPSIVPRTNDDALRRSVTDSWARWWDRADAEGRDDFGGILSRAARGIVASGEAFLAVEVDDAGELVLRSLAPEQVDASLTRPAGTGGNIIAGVEMDRRGRPTAYWVRPATDALLAYMLTARPVDAGDVLHVVFRRDHPGQVRGLSGCPDRHAAVADRRVAGLRAGDREHRRAVGGVLTNISGQPTDGVAPAAGLMPGALVELPAGMDIKFSSPPALTGADATRREMLRSVAAGVGLPFELVTGDLSQVNYSSMRAGFGEFRKRVDVLRRTMIEAQLIRPLWRKWLAFEAMHGRISASVAAELEPLISWPAWLPIDPQKETAADILALDAGLTSRAELVAKRGRDLAELDAEIAADRFVPRAAPTTTPEESDA</sequence>
<name>A0ABW4YRA1_9HYPH</name>
<evidence type="ECO:0000313" key="2">
    <source>
        <dbReference type="Proteomes" id="UP001597299"/>
    </source>
</evidence>
<accession>A0ABW4YRA1</accession>
<dbReference type="InterPro" id="IPR006429">
    <property type="entry name" value="Phage_lambda_portal"/>
</dbReference>
<dbReference type="EMBL" id="JBHUHD010000001">
    <property type="protein sequence ID" value="MFD2138771.1"/>
    <property type="molecule type" value="Genomic_DNA"/>
</dbReference>
<proteinExistence type="predicted"/>
<dbReference type="RefSeq" id="WP_378295547.1">
    <property type="nucleotide sequence ID" value="NZ_JBHUHD010000001.1"/>
</dbReference>
<keyword evidence="2" id="KW-1185">Reference proteome</keyword>